<evidence type="ECO:0000256" key="2">
    <source>
        <dbReference type="ARBA" id="ARBA00022617"/>
    </source>
</evidence>
<dbReference type="PROSITE" id="PS01001">
    <property type="entry name" value="SDH_CYT_2"/>
    <property type="match status" value="1"/>
</dbReference>
<evidence type="ECO:0000256" key="3">
    <source>
        <dbReference type="ARBA" id="ARBA00022692"/>
    </source>
</evidence>
<evidence type="ECO:0000256" key="4">
    <source>
        <dbReference type="ARBA" id="ARBA00022723"/>
    </source>
</evidence>
<dbReference type="PANTHER" id="PTHR10978">
    <property type="entry name" value="SUCCINATE DEHYDROGENASE CYTOCHROME B560 SUBUNIT"/>
    <property type="match status" value="1"/>
</dbReference>
<reference evidence="9" key="2">
    <citation type="journal article" date="2014" name="ISME J.">
        <title>Microbial stratification in low pH oxic and suboxic macroscopic growths along an acid mine drainage.</title>
        <authorList>
            <person name="Mendez-Garcia C."/>
            <person name="Mesa V."/>
            <person name="Sprenger R.R."/>
            <person name="Richter M."/>
            <person name="Diez M.S."/>
            <person name="Solano J."/>
            <person name="Bargiela R."/>
            <person name="Golyshina O.V."/>
            <person name="Manteca A."/>
            <person name="Ramos J.L."/>
            <person name="Gallego J.R."/>
            <person name="Llorente I."/>
            <person name="Martins Dos Santos V.A."/>
            <person name="Jensen O.N."/>
            <person name="Pelaez A.I."/>
            <person name="Sanchez J."/>
            <person name="Ferrer M."/>
        </authorList>
    </citation>
    <scope>NUCLEOTIDE SEQUENCE</scope>
</reference>
<reference evidence="9" key="1">
    <citation type="submission" date="2013-08" db="EMBL/GenBank/DDBJ databases">
        <authorList>
            <person name="Mendez C."/>
            <person name="Richter M."/>
            <person name="Ferrer M."/>
            <person name="Sanchez J."/>
        </authorList>
    </citation>
    <scope>NUCLEOTIDE SEQUENCE</scope>
</reference>
<evidence type="ECO:0000256" key="1">
    <source>
        <dbReference type="ARBA" id="ARBA00004141"/>
    </source>
</evidence>
<comment type="caution">
    <text evidence="9">The sequence shown here is derived from an EMBL/GenBank/DDBJ whole genome shotgun (WGS) entry which is preliminary data.</text>
</comment>
<evidence type="ECO:0000313" key="9">
    <source>
        <dbReference type="EMBL" id="EQD52806.1"/>
    </source>
</evidence>
<feature type="transmembrane region" description="Helical" evidence="8">
    <location>
        <begin position="63"/>
        <end position="84"/>
    </location>
</feature>
<dbReference type="EMBL" id="AUZY01006896">
    <property type="protein sequence ID" value="EQD52806.1"/>
    <property type="molecule type" value="Genomic_DNA"/>
</dbReference>
<keyword evidence="7 8" id="KW-0472">Membrane</keyword>
<keyword evidence="4" id="KW-0479">Metal-binding</keyword>
<comment type="subcellular location">
    <subcellularLocation>
        <location evidence="1">Membrane</location>
        <topology evidence="1">Multi-pass membrane protein</topology>
    </subcellularLocation>
</comment>
<dbReference type="NCBIfam" id="TIGR02970">
    <property type="entry name" value="succ_dehyd_cytB"/>
    <property type="match status" value="1"/>
</dbReference>
<dbReference type="GO" id="GO:0046872">
    <property type="term" value="F:metal ion binding"/>
    <property type="evidence" value="ECO:0007669"/>
    <property type="project" value="UniProtKB-KW"/>
</dbReference>
<dbReference type="PIRSF" id="PIRSF000178">
    <property type="entry name" value="SDH_cyt_b560"/>
    <property type="match status" value="1"/>
</dbReference>
<sequence>MAMQHPVRPLSPHLQIYRWQLTSVLSILHRLTGLYLTLGLVGISLGLYLLAFSPAGFSGYRRFLESPIGLILLVTWSWSFFYHLLNGIRHLFWDMGVGFELKEVYQAGWIAVIGSLGLVLIFWFVLAW</sequence>
<dbReference type="Pfam" id="PF01127">
    <property type="entry name" value="Sdh_cyt"/>
    <property type="match status" value="1"/>
</dbReference>
<accession>T0ZX56</accession>
<feature type="transmembrane region" description="Helical" evidence="8">
    <location>
        <begin position="104"/>
        <end position="126"/>
    </location>
</feature>
<dbReference type="SUPFAM" id="SSF81343">
    <property type="entry name" value="Fumarate reductase respiratory complex transmembrane subunits"/>
    <property type="match status" value="1"/>
</dbReference>
<dbReference type="GO" id="GO:0016020">
    <property type="term" value="C:membrane"/>
    <property type="evidence" value="ECO:0007669"/>
    <property type="project" value="UniProtKB-SubCell"/>
</dbReference>
<dbReference type="InterPro" id="IPR000701">
    <property type="entry name" value="SuccDH_FuR_B_TM-su"/>
</dbReference>
<dbReference type="InterPro" id="IPR014314">
    <property type="entry name" value="Succ_DH_cytb556"/>
</dbReference>
<dbReference type="CDD" id="cd03499">
    <property type="entry name" value="SQR_TypeC_SdhC"/>
    <property type="match status" value="1"/>
</dbReference>
<gene>
    <name evidence="9" type="ORF">B1B_10560</name>
</gene>
<keyword evidence="3 8" id="KW-0812">Transmembrane</keyword>
<dbReference type="AlphaFoldDB" id="T0ZX56"/>
<protein>
    <submittedName>
        <fullName evidence="9">Succinate dehydrogenase, cytochrome b560 subunit</fullName>
    </submittedName>
</protein>
<feature type="transmembrane region" description="Helical" evidence="8">
    <location>
        <begin position="27"/>
        <end position="51"/>
    </location>
</feature>
<dbReference type="GO" id="GO:0006099">
    <property type="term" value="P:tricarboxylic acid cycle"/>
    <property type="evidence" value="ECO:0007669"/>
    <property type="project" value="InterPro"/>
</dbReference>
<keyword evidence="2" id="KW-0349">Heme</keyword>
<dbReference type="Gene3D" id="1.20.1300.10">
    <property type="entry name" value="Fumarate reductase/succinate dehydrogenase, transmembrane subunit"/>
    <property type="match status" value="1"/>
</dbReference>
<proteinExistence type="predicted"/>
<evidence type="ECO:0000256" key="7">
    <source>
        <dbReference type="ARBA" id="ARBA00023136"/>
    </source>
</evidence>
<evidence type="ECO:0000256" key="6">
    <source>
        <dbReference type="ARBA" id="ARBA00023004"/>
    </source>
</evidence>
<dbReference type="InterPro" id="IPR034804">
    <property type="entry name" value="SQR/QFR_C/D"/>
</dbReference>
<dbReference type="PROSITE" id="PS01000">
    <property type="entry name" value="SDH_CYT_1"/>
    <property type="match status" value="1"/>
</dbReference>
<organism evidence="9">
    <name type="scientific">mine drainage metagenome</name>
    <dbReference type="NCBI Taxonomy" id="410659"/>
    <lineage>
        <taxon>unclassified sequences</taxon>
        <taxon>metagenomes</taxon>
        <taxon>ecological metagenomes</taxon>
    </lineage>
</organism>
<dbReference type="PANTHER" id="PTHR10978:SF5">
    <property type="entry name" value="SUCCINATE DEHYDROGENASE CYTOCHROME B560 SUBUNIT, MITOCHONDRIAL"/>
    <property type="match status" value="1"/>
</dbReference>
<dbReference type="InterPro" id="IPR018495">
    <property type="entry name" value="Succ_DH_cyt_bsu_CS"/>
</dbReference>
<keyword evidence="6" id="KW-0408">Iron</keyword>
<dbReference type="GO" id="GO:0009055">
    <property type="term" value="F:electron transfer activity"/>
    <property type="evidence" value="ECO:0007669"/>
    <property type="project" value="InterPro"/>
</dbReference>
<evidence type="ECO:0000256" key="5">
    <source>
        <dbReference type="ARBA" id="ARBA00022989"/>
    </source>
</evidence>
<name>T0ZX56_9ZZZZ</name>
<keyword evidence="5 8" id="KW-1133">Transmembrane helix</keyword>
<evidence type="ECO:0000256" key="8">
    <source>
        <dbReference type="SAM" id="Phobius"/>
    </source>
</evidence>